<evidence type="ECO:0000313" key="1">
    <source>
        <dbReference type="EMBL" id="AGN33802.1"/>
    </source>
</evidence>
<dbReference type="EMBL" id="HQ332141">
    <property type="protein sequence ID" value="AGN33802.1"/>
    <property type="molecule type" value="Genomic_DNA"/>
</dbReference>
<accession>R9TQ59</accession>
<keyword evidence="2" id="KW-1185">Reference proteome</keyword>
<evidence type="ECO:0000313" key="2">
    <source>
        <dbReference type="Proteomes" id="UP000202528"/>
    </source>
</evidence>
<proteinExistence type="predicted"/>
<dbReference type="RefSeq" id="YP_008126549.1">
    <property type="nucleotide sequence ID" value="NC_021537.1"/>
</dbReference>
<organism evidence="1 2">
    <name type="scientific">Halorubrum virus CGphi46</name>
    <dbReference type="NCBI Taxonomy" id="754066"/>
    <lineage>
        <taxon>Viruses</taxon>
        <taxon>Duplodnaviria</taxon>
        <taxon>Heunggongvirae</taxon>
        <taxon>Uroviricota</taxon>
        <taxon>Caudoviricetes</taxon>
        <taxon>Kirjokansivirales</taxon>
        <taxon>Graaviviridae</taxon>
        <taxon>Seejivirus</taxon>
        <taxon>Seejivirus salhabitans</taxon>
    </lineage>
</organism>
<dbReference type="KEGG" id="vg:16045702"/>
<dbReference type="GeneID" id="16045702"/>
<protein>
    <submittedName>
        <fullName evidence="1">Uncharacterized protein</fullName>
    </submittedName>
</protein>
<reference evidence="1 2" key="1">
    <citation type="submission" date="2010-09" db="EMBL/GenBank/DDBJ databases">
        <title>The Genome Sequence of Halorubrum phage CGphi46.</title>
        <authorList>
            <consortium name="The Broad Institute Genome Sequencing Platform"/>
            <person name="Henn M.R."/>
            <person name="Dillon J."/>
            <person name="Levin J."/>
            <person name="Malboeuf C."/>
            <person name="Casali M."/>
            <person name="Russ C."/>
            <person name="Lennon N."/>
            <person name="Chapman S.B."/>
            <person name="Erlich R."/>
            <person name="Young S.K."/>
            <person name="Yandava C."/>
            <person name="Zeng Q."/>
            <person name="Fitzgerald M.F."/>
            <person name="Alvarado L."/>
            <person name="Anderson S."/>
            <person name="Berlin A."/>
            <person name="Chen Z."/>
            <person name="Freedman E."/>
            <person name="Gellesch M."/>
            <person name="Goldberg J."/>
            <person name="Green L."/>
            <person name="Griggs A."/>
            <person name="Gujja S."/>
            <person name="Heilman E."/>
            <person name="Heiman D."/>
            <person name="Hollinger A."/>
            <person name="Howarth C."/>
            <person name="Larson L."/>
            <person name="Mehta T."/>
            <person name="Neiman D."/>
            <person name="Pearson M."/>
            <person name="Roberts A."/>
            <person name="Ryan E."/>
            <person name="Saif S."/>
            <person name="Shea T."/>
            <person name="Shenoy N."/>
            <person name="Sisk P."/>
            <person name="Stolte C."/>
            <person name="Sykes S."/>
            <person name="White J."/>
            <person name="Haas B."/>
            <person name="Nusbaum C."/>
            <person name="Birren B."/>
        </authorList>
    </citation>
    <scope>NUCLEOTIDE SEQUENCE [LARGE SCALE GENOMIC DNA]</scope>
    <source>
        <strain evidence="1 2">CGphi46</strain>
    </source>
</reference>
<gene>
    <name evidence="1" type="ORF">HALG_00014</name>
</gene>
<name>R9TQ59_9CAUD</name>
<sequence length="83" mass="9305">MPSDEVEAEVDRVDTLDELEVSVHHTVATRHRTHRWEYEVHAGTADVIEVPTALAEMAKTVVGVDLQRDDIRCAAEIRVIDDA</sequence>
<dbReference type="Proteomes" id="UP000202528">
    <property type="component" value="Segment"/>
</dbReference>